<accession>G8R4Y4</accession>
<dbReference type="Pfam" id="PF07291">
    <property type="entry name" value="MauE"/>
    <property type="match status" value="1"/>
</dbReference>
<gene>
    <name evidence="7" type="ordered locus">Oweho_3347</name>
</gene>
<evidence type="ECO:0000256" key="1">
    <source>
        <dbReference type="ARBA" id="ARBA00004141"/>
    </source>
</evidence>
<proteinExistence type="predicted"/>
<feature type="transmembrane region" description="Helical" evidence="5">
    <location>
        <begin position="51"/>
        <end position="74"/>
    </location>
</feature>
<dbReference type="RefSeq" id="WP_014203645.1">
    <property type="nucleotide sequence ID" value="NC_016599.1"/>
</dbReference>
<evidence type="ECO:0000256" key="2">
    <source>
        <dbReference type="ARBA" id="ARBA00022692"/>
    </source>
</evidence>
<dbReference type="STRING" id="926562.Oweho_3347"/>
<evidence type="ECO:0000259" key="6">
    <source>
        <dbReference type="Pfam" id="PF07291"/>
    </source>
</evidence>
<feature type="transmembrane region" description="Helical" evidence="5">
    <location>
        <begin position="149"/>
        <end position="169"/>
    </location>
</feature>
<protein>
    <submittedName>
        <fullName evidence="7">Putative membrane protein</fullName>
    </submittedName>
</protein>
<feature type="domain" description="Methylamine utilisation protein MauE" evidence="6">
    <location>
        <begin position="1"/>
        <end position="135"/>
    </location>
</feature>
<feature type="transmembrane region" description="Helical" evidence="5">
    <location>
        <begin position="7"/>
        <end position="24"/>
    </location>
</feature>
<keyword evidence="4 5" id="KW-0472">Membrane</keyword>
<organism evidence="7 8">
    <name type="scientific">Owenweeksia hongkongensis (strain DSM 17368 / CIP 108786 / JCM 12287 / NRRL B-23963 / UST20020801)</name>
    <dbReference type="NCBI Taxonomy" id="926562"/>
    <lineage>
        <taxon>Bacteria</taxon>
        <taxon>Pseudomonadati</taxon>
        <taxon>Bacteroidota</taxon>
        <taxon>Flavobacteriia</taxon>
        <taxon>Flavobacteriales</taxon>
        <taxon>Owenweeksiaceae</taxon>
        <taxon>Owenweeksia</taxon>
    </lineage>
</organism>
<keyword evidence="8" id="KW-1185">Reference proteome</keyword>
<comment type="subcellular location">
    <subcellularLocation>
        <location evidence="1">Membrane</location>
        <topology evidence="1">Multi-pass membrane protein</topology>
    </subcellularLocation>
</comment>
<dbReference type="AlphaFoldDB" id="G8R4Y4"/>
<evidence type="ECO:0000313" key="8">
    <source>
        <dbReference type="Proteomes" id="UP000005631"/>
    </source>
</evidence>
<feature type="transmembrane region" description="Helical" evidence="5">
    <location>
        <begin position="120"/>
        <end position="137"/>
    </location>
</feature>
<reference evidence="7 8" key="1">
    <citation type="journal article" date="2012" name="Stand. Genomic Sci.">
        <title>Genome sequence of the orange-pigmented seawater bacterium Owenweeksia hongkongensis type strain (UST20020801(T)).</title>
        <authorList>
            <person name="Riedel T."/>
            <person name="Held B."/>
            <person name="Nolan M."/>
            <person name="Lucas S."/>
            <person name="Lapidus A."/>
            <person name="Tice H."/>
            <person name="Del Rio T.G."/>
            <person name="Cheng J.F."/>
            <person name="Han C."/>
            <person name="Tapia R."/>
            <person name="Goodwin L.A."/>
            <person name="Pitluck S."/>
            <person name="Liolios K."/>
            <person name="Mavromatis K."/>
            <person name="Pagani I."/>
            <person name="Ivanova N."/>
            <person name="Mikhailova N."/>
            <person name="Pati A."/>
            <person name="Chen A."/>
            <person name="Palaniappan K."/>
            <person name="Rohde M."/>
            <person name="Tindall B.J."/>
            <person name="Detter J.C."/>
            <person name="Goker M."/>
            <person name="Woyke T."/>
            <person name="Bristow J."/>
            <person name="Eisen J.A."/>
            <person name="Markowitz V."/>
            <person name="Hugenholtz P."/>
            <person name="Klenk H.P."/>
            <person name="Kyrpides N.C."/>
        </authorList>
    </citation>
    <scope>NUCLEOTIDE SEQUENCE</scope>
    <source>
        <strain evidence="8">DSM 17368 / JCM 12287 / NRRL B-23963</strain>
    </source>
</reference>
<keyword evidence="2 5" id="KW-0812">Transmembrane</keyword>
<evidence type="ECO:0000256" key="3">
    <source>
        <dbReference type="ARBA" id="ARBA00022989"/>
    </source>
</evidence>
<dbReference type="eggNOG" id="COG1368">
    <property type="taxonomic scope" value="Bacteria"/>
</dbReference>
<dbReference type="HOGENOM" id="CLU_041394_0_0_10"/>
<dbReference type="InterPro" id="IPR009908">
    <property type="entry name" value="Methylamine_util_MauE"/>
</dbReference>
<evidence type="ECO:0000313" key="7">
    <source>
        <dbReference type="EMBL" id="AEV34298.1"/>
    </source>
</evidence>
<name>G8R4Y4_OWEHD</name>
<dbReference type="Proteomes" id="UP000005631">
    <property type="component" value="Chromosome"/>
</dbReference>
<sequence length="381" mass="42945">MRFITQVSRVLVGALFIFSGFIKLNDPVGFSFKLDEYFGVDVLNLPFLQPFALAIAVFVVILEVLLGVALLIGFKRKLTSWLLLLMIVFFTFLTFYSAYFNKVTDCGCFGDAIPLTPWQSFGKDVVLSILILIIFFNQQYINPILRKSANIAVMAFSLVACALFGNHVLNHLPAIDFRAYAVGKSISEGMKSAEELGVQATEYGTIYVMKNTSTGEEKKISSKAYVDEKWWENKDWEMLSDKTETVVLVHGYEPPVHDFVMTLEDEDITDQVLNMPAVFLVISYKMEITDDEAYAKINEFAGKAEAVTIPLYGVSASLPEVVDQKRHELQTPFPYAVMDETTLKTIVRSNPGIVLLKHGRVAAKWHHNDLPDFAEVQKEYL</sequence>
<dbReference type="EMBL" id="CP003156">
    <property type="protein sequence ID" value="AEV34298.1"/>
    <property type="molecule type" value="Genomic_DNA"/>
</dbReference>
<dbReference type="GO" id="GO:0030416">
    <property type="term" value="P:methylamine metabolic process"/>
    <property type="evidence" value="ECO:0007669"/>
    <property type="project" value="InterPro"/>
</dbReference>
<feature type="transmembrane region" description="Helical" evidence="5">
    <location>
        <begin position="81"/>
        <end position="100"/>
    </location>
</feature>
<dbReference type="NCBIfam" id="NF045576">
    <property type="entry name" value="BT_3928_fam"/>
    <property type="match status" value="1"/>
</dbReference>
<keyword evidence="3 5" id="KW-1133">Transmembrane helix</keyword>
<evidence type="ECO:0000256" key="5">
    <source>
        <dbReference type="SAM" id="Phobius"/>
    </source>
</evidence>
<dbReference type="PATRIC" id="fig|926562.3.peg.3369"/>
<dbReference type="KEGG" id="oho:Oweho_3347"/>
<dbReference type="GO" id="GO:0016020">
    <property type="term" value="C:membrane"/>
    <property type="evidence" value="ECO:0007669"/>
    <property type="project" value="UniProtKB-SubCell"/>
</dbReference>
<dbReference type="OrthoDB" id="648842at2"/>
<evidence type="ECO:0000256" key="4">
    <source>
        <dbReference type="ARBA" id="ARBA00023136"/>
    </source>
</evidence>